<proteinExistence type="predicted"/>
<dbReference type="AlphaFoldDB" id="A0AAP2G467"/>
<dbReference type="Proteomes" id="UP001319104">
    <property type="component" value="Unassembled WGS sequence"/>
</dbReference>
<sequence length="165" mass="18247">MIQRVQTIFLFLLALSMVLVALFPLWSQVNPSQTEQVMLTAWTLTVTTIGVAEISESAGVVSQSSTAYLGFLAVVSGLLALYSLSQFKDRKRQMMLNMINSLIMVIILGATVYLSITANDAIGGRDTGAFMLGFYAIVLAMLMNLLANRFIRKDEMLVRSVDRIR</sequence>
<feature type="transmembrane region" description="Helical" evidence="1">
    <location>
        <begin position="96"/>
        <end position="116"/>
    </location>
</feature>
<keyword evidence="1" id="KW-0472">Membrane</keyword>
<feature type="transmembrane region" description="Helical" evidence="1">
    <location>
        <begin position="128"/>
        <end position="147"/>
    </location>
</feature>
<protein>
    <submittedName>
        <fullName evidence="2">DUF4293 domain-containing protein</fullName>
    </submittedName>
</protein>
<feature type="transmembrane region" description="Helical" evidence="1">
    <location>
        <begin position="66"/>
        <end position="84"/>
    </location>
</feature>
<dbReference type="Pfam" id="PF14126">
    <property type="entry name" value="DUF4293"/>
    <property type="match status" value="1"/>
</dbReference>
<organism evidence="2 3">
    <name type="scientific">Litoribacter ruber</name>
    <dbReference type="NCBI Taxonomy" id="702568"/>
    <lineage>
        <taxon>Bacteria</taxon>
        <taxon>Pseudomonadati</taxon>
        <taxon>Bacteroidota</taxon>
        <taxon>Cytophagia</taxon>
        <taxon>Cytophagales</taxon>
        <taxon>Cyclobacteriaceae</taxon>
        <taxon>Litoribacter</taxon>
    </lineage>
</organism>
<dbReference type="RefSeq" id="WP_213944611.1">
    <property type="nucleotide sequence ID" value="NZ_JAHCMY010000002.1"/>
</dbReference>
<name>A0AAP2G467_9BACT</name>
<dbReference type="EMBL" id="JAHCMY010000002">
    <property type="protein sequence ID" value="MBS9523731.1"/>
    <property type="molecule type" value="Genomic_DNA"/>
</dbReference>
<keyword evidence="3" id="KW-1185">Reference proteome</keyword>
<reference evidence="2 3" key="1">
    <citation type="submission" date="2021-05" db="EMBL/GenBank/DDBJ databases">
        <authorList>
            <person name="Zhang Z.D."/>
            <person name="Osman G."/>
        </authorList>
    </citation>
    <scope>NUCLEOTIDE SEQUENCE [LARGE SCALE GENOMIC DNA]</scope>
    <source>
        <strain evidence="2 3">KCTC 32217</strain>
    </source>
</reference>
<evidence type="ECO:0000313" key="2">
    <source>
        <dbReference type="EMBL" id="MBS9523731.1"/>
    </source>
</evidence>
<evidence type="ECO:0000313" key="3">
    <source>
        <dbReference type="Proteomes" id="UP001319104"/>
    </source>
</evidence>
<feature type="transmembrane region" description="Helical" evidence="1">
    <location>
        <begin position="7"/>
        <end position="26"/>
    </location>
</feature>
<keyword evidence="1" id="KW-0812">Transmembrane</keyword>
<evidence type="ECO:0000256" key="1">
    <source>
        <dbReference type="SAM" id="Phobius"/>
    </source>
</evidence>
<comment type="caution">
    <text evidence="2">The sequence shown here is derived from an EMBL/GenBank/DDBJ whole genome shotgun (WGS) entry which is preliminary data.</text>
</comment>
<dbReference type="InterPro" id="IPR025635">
    <property type="entry name" value="DUF4293"/>
</dbReference>
<keyword evidence="1" id="KW-1133">Transmembrane helix</keyword>
<gene>
    <name evidence="2" type="ORF">KI659_06825</name>
</gene>
<accession>A0AAP2G467</accession>